<sequence length="189" mass="22042">MYDINNPEEPKSYTHRIFFVVCRREEGKETMLGFDGRPYLLPAEILPHPHALYDENDNDNDESKHGIQNERICRQHSFVNRGMRGGGPTDWQRHFRVFDYNTKDWELKEEQRIFTWSSTDDPVDQLEQRIPRYNRANTDGPLGNLAFIERALAISKGDMLDLGEALLLVAPSDSREDTLIFTAEKRITE</sequence>
<organism evidence="1 2">
    <name type="scientific">Pleomassaria siparia CBS 279.74</name>
    <dbReference type="NCBI Taxonomy" id="1314801"/>
    <lineage>
        <taxon>Eukaryota</taxon>
        <taxon>Fungi</taxon>
        <taxon>Dikarya</taxon>
        <taxon>Ascomycota</taxon>
        <taxon>Pezizomycotina</taxon>
        <taxon>Dothideomycetes</taxon>
        <taxon>Pleosporomycetidae</taxon>
        <taxon>Pleosporales</taxon>
        <taxon>Pleomassariaceae</taxon>
        <taxon>Pleomassaria</taxon>
    </lineage>
</organism>
<evidence type="ECO:0000313" key="1">
    <source>
        <dbReference type="EMBL" id="KAF2715228.1"/>
    </source>
</evidence>
<name>A0A6G1KQW6_9PLEO</name>
<evidence type="ECO:0000313" key="2">
    <source>
        <dbReference type="Proteomes" id="UP000799428"/>
    </source>
</evidence>
<keyword evidence="2" id="KW-1185">Reference proteome</keyword>
<dbReference type="AlphaFoldDB" id="A0A6G1KQW6"/>
<proteinExistence type="predicted"/>
<gene>
    <name evidence="1" type="ORF">K504DRAFT_529431</name>
</gene>
<reference evidence="1" key="1">
    <citation type="journal article" date="2020" name="Stud. Mycol.">
        <title>101 Dothideomycetes genomes: a test case for predicting lifestyles and emergence of pathogens.</title>
        <authorList>
            <person name="Haridas S."/>
            <person name="Albert R."/>
            <person name="Binder M."/>
            <person name="Bloem J."/>
            <person name="Labutti K."/>
            <person name="Salamov A."/>
            <person name="Andreopoulos B."/>
            <person name="Baker S."/>
            <person name="Barry K."/>
            <person name="Bills G."/>
            <person name="Bluhm B."/>
            <person name="Cannon C."/>
            <person name="Castanera R."/>
            <person name="Culley D."/>
            <person name="Daum C."/>
            <person name="Ezra D."/>
            <person name="Gonzalez J."/>
            <person name="Henrissat B."/>
            <person name="Kuo A."/>
            <person name="Liang C."/>
            <person name="Lipzen A."/>
            <person name="Lutzoni F."/>
            <person name="Magnuson J."/>
            <person name="Mondo S."/>
            <person name="Nolan M."/>
            <person name="Ohm R."/>
            <person name="Pangilinan J."/>
            <person name="Park H.-J."/>
            <person name="Ramirez L."/>
            <person name="Alfaro M."/>
            <person name="Sun H."/>
            <person name="Tritt A."/>
            <person name="Yoshinaga Y."/>
            <person name="Zwiers L.-H."/>
            <person name="Turgeon B."/>
            <person name="Goodwin S."/>
            <person name="Spatafora J."/>
            <person name="Crous P."/>
            <person name="Grigoriev I."/>
        </authorList>
    </citation>
    <scope>NUCLEOTIDE SEQUENCE</scope>
    <source>
        <strain evidence="1">CBS 279.74</strain>
    </source>
</reference>
<dbReference type="Proteomes" id="UP000799428">
    <property type="component" value="Unassembled WGS sequence"/>
</dbReference>
<dbReference type="EMBL" id="MU005764">
    <property type="protein sequence ID" value="KAF2715228.1"/>
    <property type="molecule type" value="Genomic_DNA"/>
</dbReference>
<accession>A0A6G1KQW6</accession>
<protein>
    <submittedName>
        <fullName evidence="1">Uncharacterized protein</fullName>
    </submittedName>
</protein>